<dbReference type="EMBL" id="JAEMWZ010000202">
    <property type="protein sequence ID" value="KAG7131587.1"/>
    <property type="molecule type" value="Genomic_DNA"/>
</dbReference>
<proteinExistence type="predicted"/>
<accession>A0A8I3APW9</accession>
<dbReference type="OrthoDB" id="2013972at2759"/>
<reference evidence="1" key="1">
    <citation type="journal article" date="2021" name="Mol. Plant Pathol.">
        <title>A 20-kb lineage-specific genomic region tames virulence in pathogenic amphidiploid Verticillium longisporum.</title>
        <authorList>
            <person name="Harting R."/>
            <person name="Starke J."/>
            <person name="Kusch H."/>
            <person name="Poggeler S."/>
            <person name="Maurus I."/>
            <person name="Schluter R."/>
            <person name="Landesfeind M."/>
            <person name="Bulla I."/>
            <person name="Nowrousian M."/>
            <person name="de Jonge R."/>
            <person name="Stahlhut G."/>
            <person name="Hoff K.J."/>
            <person name="Asshauer K.P."/>
            <person name="Thurmer A."/>
            <person name="Stanke M."/>
            <person name="Daniel R."/>
            <person name="Morgenstern B."/>
            <person name="Thomma B.P.H.J."/>
            <person name="Kronstad J.W."/>
            <person name="Braus-Stromeyer S.A."/>
            <person name="Braus G.H."/>
        </authorList>
    </citation>
    <scope>NUCLEOTIDE SEQUENCE</scope>
    <source>
        <strain evidence="1">Vl32</strain>
    </source>
</reference>
<comment type="caution">
    <text evidence="1">The sequence shown here is derived from an EMBL/GenBank/DDBJ whole genome shotgun (WGS) entry which is preliminary data.</text>
</comment>
<protein>
    <submittedName>
        <fullName evidence="1">Secondary metabolism regulator laeA like protein</fullName>
    </submittedName>
</protein>
<evidence type="ECO:0000313" key="1">
    <source>
        <dbReference type="EMBL" id="KAG7131587.1"/>
    </source>
</evidence>
<sequence length="149" mass="16997">MEETPDFLENGRRYASFLGRRYLLPIDSDEKNRLDFFHAIVRLARGGKLFGMHLPPHPRVLDLGTGTGIWAIDVSDQLWEGSHEHAIVDGLDLSPIQPREVYTREVSADVMSLAPLTRIERQATGDILKLVRRMKEESCRLSIHGYCKL</sequence>
<name>A0A8I3APW9_VERLO</name>
<evidence type="ECO:0000313" key="2">
    <source>
        <dbReference type="Proteomes" id="UP000689129"/>
    </source>
</evidence>
<dbReference type="Proteomes" id="UP000689129">
    <property type="component" value="Unassembled WGS sequence"/>
</dbReference>
<gene>
    <name evidence="1" type="ORF">HYQ45_009869</name>
</gene>
<organism evidence="1 2">
    <name type="scientific">Verticillium longisporum</name>
    <name type="common">Verticillium dahliae var. longisporum</name>
    <dbReference type="NCBI Taxonomy" id="100787"/>
    <lineage>
        <taxon>Eukaryota</taxon>
        <taxon>Fungi</taxon>
        <taxon>Dikarya</taxon>
        <taxon>Ascomycota</taxon>
        <taxon>Pezizomycotina</taxon>
        <taxon>Sordariomycetes</taxon>
        <taxon>Hypocreomycetidae</taxon>
        <taxon>Glomerellales</taxon>
        <taxon>Plectosphaerellaceae</taxon>
        <taxon>Verticillium</taxon>
    </lineage>
</organism>
<dbReference type="AlphaFoldDB" id="A0A8I3APW9"/>